<comment type="caution">
    <text evidence="2">The sequence shown here is derived from an EMBL/GenBank/DDBJ whole genome shotgun (WGS) entry which is preliminary data.</text>
</comment>
<proteinExistence type="predicted"/>
<dbReference type="EMBL" id="MLQR01000031">
    <property type="protein sequence ID" value="OIJ12488.1"/>
    <property type="molecule type" value="Genomic_DNA"/>
</dbReference>
<dbReference type="Pfam" id="PF12146">
    <property type="entry name" value="Hydrolase_4"/>
    <property type="match status" value="1"/>
</dbReference>
<dbReference type="InterPro" id="IPR051044">
    <property type="entry name" value="MAG_DAG_Lipase"/>
</dbReference>
<dbReference type="SUPFAM" id="SSF53474">
    <property type="entry name" value="alpha/beta-Hydrolases"/>
    <property type="match status" value="1"/>
</dbReference>
<dbReference type="InterPro" id="IPR022742">
    <property type="entry name" value="Hydrolase_4"/>
</dbReference>
<dbReference type="OrthoDB" id="9806902at2"/>
<dbReference type="InterPro" id="IPR000073">
    <property type="entry name" value="AB_hydrolase_1"/>
</dbReference>
<dbReference type="Gene3D" id="3.40.50.1820">
    <property type="entry name" value="alpha/beta hydrolase"/>
    <property type="match status" value="1"/>
</dbReference>
<sequence length="257" mass="29805">MWEWEAKEAKGVFVIVHGANEYHVRYKWLIEKLNNSGFHVVMGDLPGHGVNPISQGHIHSFSEYVNTVEKWYERSVQFHLPIFILGHSMGGLVVIQTMLKKKFNVCAVILSSPCLGLTNPPSRLKHCSAYLIHKIHPKFRLPTNLAEGTRCKEMIQRDDNDPHLVKKVSVRWYFELTNAMESSHHEVSNFPNVPVLVLQGGNDLIVDKSAVIQWFNQLKNTEKYYKEWPGLYHEVFNEPEKEKVFRVTKAFTEMHLK</sequence>
<dbReference type="AlphaFoldDB" id="A0A1S2LIZ1"/>
<dbReference type="RefSeq" id="WP_071310167.1">
    <property type="nucleotide sequence ID" value="NZ_MLQR01000031.1"/>
</dbReference>
<evidence type="ECO:0000313" key="2">
    <source>
        <dbReference type="EMBL" id="OIJ12488.1"/>
    </source>
</evidence>
<feature type="domain" description="Serine aminopeptidase S33" evidence="1">
    <location>
        <begin position="8"/>
        <end position="240"/>
    </location>
</feature>
<evidence type="ECO:0000313" key="3">
    <source>
        <dbReference type="Proteomes" id="UP000179524"/>
    </source>
</evidence>
<evidence type="ECO:0000259" key="1">
    <source>
        <dbReference type="Pfam" id="PF12146"/>
    </source>
</evidence>
<dbReference type="Proteomes" id="UP000179524">
    <property type="component" value="Unassembled WGS sequence"/>
</dbReference>
<reference evidence="2 3" key="1">
    <citation type="submission" date="2016-10" db="EMBL/GenBank/DDBJ databases">
        <title>Draft genome sequences of four alkaliphilic bacteria belonging to the Anaerobacillus genus.</title>
        <authorList>
            <person name="Bassil N.M."/>
            <person name="Lloyd J.R."/>
        </authorList>
    </citation>
    <scope>NUCLEOTIDE SEQUENCE [LARGE SCALE GENOMIC DNA]</scope>
    <source>
        <strain evidence="2 3">DSM 18345</strain>
    </source>
</reference>
<dbReference type="PRINTS" id="PR00111">
    <property type="entry name" value="ABHYDROLASE"/>
</dbReference>
<accession>A0A1S2LIZ1</accession>
<protein>
    <recommendedName>
        <fullName evidence="1">Serine aminopeptidase S33 domain-containing protein</fullName>
    </recommendedName>
</protein>
<dbReference type="InterPro" id="IPR029058">
    <property type="entry name" value="AB_hydrolase_fold"/>
</dbReference>
<name>A0A1S2LIZ1_9BACI</name>
<keyword evidence="3" id="KW-1185">Reference proteome</keyword>
<dbReference type="PANTHER" id="PTHR11614">
    <property type="entry name" value="PHOSPHOLIPASE-RELATED"/>
    <property type="match status" value="1"/>
</dbReference>
<gene>
    <name evidence="2" type="ORF">BKP37_13720</name>
</gene>
<organism evidence="2 3">
    <name type="scientific">Anaerobacillus alkalilacustris</name>
    <dbReference type="NCBI Taxonomy" id="393763"/>
    <lineage>
        <taxon>Bacteria</taxon>
        <taxon>Bacillati</taxon>
        <taxon>Bacillota</taxon>
        <taxon>Bacilli</taxon>
        <taxon>Bacillales</taxon>
        <taxon>Bacillaceae</taxon>
        <taxon>Anaerobacillus</taxon>
    </lineage>
</organism>